<evidence type="ECO:0000256" key="3">
    <source>
        <dbReference type="ARBA" id="ARBA00023295"/>
    </source>
</evidence>
<protein>
    <submittedName>
        <fullName evidence="8">Levanbiose-producing levanase</fullName>
    </submittedName>
</protein>
<feature type="chain" id="PRO_5020676552" evidence="5">
    <location>
        <begin position="33"/>
        <end position="534"/>
    </location>
</feature>
<dbReference type="Pfam" id="PF08244">
    <property type="entry name" value="Glyco_hydro_32C"/>
    <property type="match status" value="1"/>
</dbReference>
<dbReference type="SUPFAM" id="SSF49899">
    <property type="entry name" value="Concanavalin A-like lectins/glucanases"/>
    <property type="match status" value="1"/>
</dbReference>
<dbReference type="SMART" id="SM00640">
    <property type="entry name" value="Glyco_32"/>
    <property type="match status" value="1"/>
</dbReference>
<dbReference type="InterPro" id="IPR023296">
    <property type="entry name" value="Glyco_hydro_beta-prop_sf"/>
</dbReference>
<evidence type="ECO:0000259" key="6">
    <source>
        <dbReference type="Pfam" id="PF00251"/>
    </source>
</evidence>
<dbReference type="InterPro" id="IPR013320">
    <property type="entry name" value="ConA-like_dom_sf"/>
</dbReference>
<dbReference type="RefSeq" id="WP_132145068.1">
    <property type="nucleotide sequence ID" value="NZ_SMCS01000005.1"/>
</dbReference>
<organism evidence="8 9">
    <name type="scientific">Luteibacter rhizovicinus</name>
    <dbReference type="NCBI Taxonomy" id="242606"/>
    <lineage>
        <taxon>Bacteria</taxon>
        <taxon>Pseudomonadati</taxon>
        <taxon>Pseudomonadota</taxon>
        <taxon>Gammaproteobacteria</taxon>
        <taxon>Lysobacterales</taxon>
        <taxon>Rhodanobacteraceae</taxon>
        <taxon>Luteibacter</taxon>
    </lineage>
</organism>
<keyword evidence="2 4" id="KW-0378">Hydrolase</keyword>
<dbReference type="GO" id="GO:0005737">
    <property type="term" value="C:cytoplasm"/>
    <property type="evidence" value="ECO:0007669"/>
    <property type="project" value="TreeGrafter"/>
</dbReference>
<evidence type="ECO:0000256" key="2">
    <source>
        <dbReference type="ARBA" id="ARBA00022801"/>
    </source>
</evidence>
<dbReference type="PANTHER" id="PTHR42800:SF1">
    <property type="entry name" value="EXOINULINASE INUD (AFU_ORTHOLOGUE AFUA_5G00480)"/>
    <property type="match status" value="1"/>
</dbReference>
<dbReference type="CDD" id="cd18622">
    <property type="entry name" value="GH32_Inu-like"/>
    <property type="match status" value="1"/>
</dbReference>
<feature type="domain" description="Glycosyl hydrolase family 32 C-terminal" evidence="7">
    <location>
        <begin position="383"/>
        <end position="531"/>
    </location>
</feature>
<dbReference type="PROSITE" id="PS00609">
    <property type="entry name" value="GLYCOSYL_HYDROL_F32"/>
    <property type="match status" value="1"/>
</dbReference>
<dbReference type="InterPro" id="IPR018053">
    <property type="entry name" value="Glyco_hydro_32_AS"/>
</dbReference>
<dbReference type="OrthoDB" id="9801455at2"/>
<feature type="signal peptide" evidence="5">
    <location>
        <begin position="1"/>
        <end position="32"/>
    </location>
</feature>
<keyword evidence="9" id="KW-1185">Reference proteome</keyword>
<evidence type="ECO:0000256" key="4">
    <source>
        <dbReference type="RuleBase" id="RU362110"/>
    </source>
</evidence>
<reference evidence="8 9" key="1">
    <citation type="submission" date="2019-03" db="EMBL/GenBank/DDBJ databases">
        <title>Above-ground endophytic microbial communities from plants in different locations in the United States.</title>
        <authorList>
            <person name="Frank C."/>
        </authorList>
    </citation>
    <scope>NUCLEOTIDE SEQUENCE [LARGE SCALE GENOMIC DNA]</scope>
    <source>
        <strain evidence="8 9">LP_13_YM</strain>
    </source>
</reference>
<evidence type="ECO:0000256" key="5">
    <source>
        <dbReference type="SAM" id="SignalP"/>
    </source>
</evidence>
<gene>
    <name evidence="8" type="ORF">EC912_105205</name>
</gene>
<dbReference type="GO" id="GO:0005987">
    <property type="term" value="P:sucrose catabolic process"/>
    <property type="evidence" value="ECO:0007669"/>
    <property type="project" value="TreeGrafter"/>
</dbReference>
<dbReference type="SUPFAM" id="SSF75005">
    <property type="entry name" value="Arabinanase/levansucrase/invertase"/>
    <property type="match status" value="1"/>
</dbReference>
<feature type="domain" description="Glycosyl hydrolase family 32 N-terminal" evidence="6">
    <location>
        <begin position="47"/>
        <end position="370"/>
    </location>
</feature>
<evidence type="ECO:0000313" key="9">
    <source>
        <dbReference type="Proteomes" id="UP000295645"/>
    </source>
</evidence>
<name>A0A4R3YKR6_9GAMM</name>
<dbReference type="PANTHER" id="PTHR42800">
    <property type="entry name" value="EXOINULINASE INUD (AFU_ORTHOLOGUE AFUA_5G00480)"/>
    <property type="match status" value="1"/>
</dbReference>
<sequence>MSIIHGIDFRPSILRSALIGALLCASIASVRADNDGPATEQWRPAIHYTPARNWMNDPNGLIWHDGVYHLFYQYNPSASHWGNMSWGHATSSDLVHWKEQPVAMANNTREEIFSGSIVFDKRNTSGLAVNGKPALVAVYTSVFKEGSGHESGVQAQSLAYSTDNGRTWKAYAKNPVLTLRPESKNFRDPKVSWYAPGGYWLMTTVVADAHVVKIYKSSNLIDWEFLSDFGPAGVAGNGVLWEMPDLFPLPLDGDANRPMWVMLVNINPGSIAGGSGVQYFVGTFDGKTFNAENLPVQGADLSEHRWLDHGADYYAAGTFADAPDGRRVTIAWMSNWDYADRVPTSPWRGAMALPRDLALRTIDGVPRLVSTPAREYLALVNGVAASRWKALTVRSTTKPLDLANRTAPQDIDLVVEPYTAKRAGIVVAAAADGSRQTRVYYDTKAGTLTVDRTRSGDTDFSPKLSGRHIVYLPLNQGKIHLKVVLDKSSLEVFAADGRTVITDLVFPKAGDDRISLFAEDGEARFSDIAVRPVR</sequence>
<evidence type="ECO:0000259" key="7">
    <source>
        <dbReference type="Pfam" id="PF08244"/>
    </source>
</evidence>
<comment type="similarity">
    <text evidence="1 4">Belongs to the glycosyl hydrolase 32 family.</text>
</comment>
<evidence type="ECO:0000256" key="1">
    <source>
        <dbReference type="ARBA" id="ARBA00009902"/>
    </source>
</evidence>
<keyword evidence="5" id="KW-0732">Signal</keyword>
<dbReference type="AlphaFoldDB" id="A0A4R3YKR6"/>
<dbReference type="EMBL" id="SMCS01000005">
    <property type="protein sequence ID" value="TCV93345.1"/>
    <property type="molecule type" value="Genomic_DNA"/>
</dbReference>
<dbReference type="Pfam" id="PF00251">
    <property type="entry name" value="Glyco_hydro_32N"/>
    <property type="match status" value="1"/>
</dbReference>
<evidence type="ECO:0000313" key="8">
    <source>
        <dbReference type="EMBL" id="TCV93345.1"/>
    </source>
</evidence>
<comment type="caution">
    <text evidence="8">The sequence shown here is derived from an EMBL/GenBank/DDBJ whole genome shotgun (WGS) entry which is preliminary data.</text>
</comment>
<dbReference type="GO" id="GO:0004575">
    <property type="term" value="F:sucrose alpha-glucosidase activity"/>
    <property type="evidence" value="ECO:0007669"/>
    <property type="project" value="TreeGrafter"/>
</dbReference>
<dbReference type="Gene3D" id="2.115.10.20">
    <property type="entry name" value="Glycosyl hydrolase domain, family 43"/>
    <property type="match status" value="1"/>
</dbReference>
<accession>A0A4R3YKR6</accession>
<dbReference type="Gene3D" id="2.60.120.560">
    <property type="entry name" value="Exo-inulinase, domain 1"/>
    <property type="match status" value="1"/>
</dbReference>
<proteinExistence type="inferred from homology"/>
<dbReference type="InterPro" id="IPR013148">
    <property type="entry name" value="Glyco_hydro_32_N"/>
</dbReference>
<dbReference type="Proteomes" id="UP000295645">
    <property type="component" value="Unassembled WGS sequence"/>
</dbReference>
<dbReference type="InterPro" id="IPR013189">
    <property type="entry name" value="Glyco_hydro_32_C"/>
</dbReference>
<dbReference type="InterPro" id="IPR001362">
    <property type="entry name" value="Glyco_hydro_32"/>
</dbReference>
<keyword evidence="3 4" id="KW-0326">Glycosidase</keyword>